<keyword evidence="2" id="KW-1185">Reference proteome</keyword>
<dbReference type="EMBL" id="JAQSFA010000015">
    <property type="protein sequence ID" value="MEE6701474.1"/>
    <property type="molecule type" value="Genomic_DNA"/>
</dbReference>
<name>A0ABU7STR5_9LACO</name>
<evidence type="ECO:0000313" key="2">
    <source>
        <dbReference type="Proteomes" id="UP001335665"/>
    </source>
</evidence>
<comment type="caution">
    <text evidence="1">The sequence shown here is derived from an EMBL/GenBank/DDBJ whole genome shotgun (WGS) entry which is preliminary data.</text>
</comment>
<reference evidence="1 2" key="1">
    <citation type="submission" date="2023-02" db="EMBL/GenBank/DDBJ databases">
        <title>The predominant lactic acid bacteria and yeasts involved in the spontaneous fermentation of millet during the production of the traditional porridge Hausa koko in Ghana.</title>
        <authorList>
            <person name="Atter A."/>
            <person name="Diaz M."/>
        </authorList>
    </citation>
    <scope>NUCLEOTIDE SEQUENCE [LARGE SCALE GENOMIC DNA]</scope>
    <source>
        <strain evidence="1 2">FI11552</strain>
    </source>
</reference>
<accession>A0ABU7STR5</accession>
<organism evidence="1 2">
    <name type="scientific">Limosilactobacillus pontis</name>
    <dbReference type="NCBI Taxonomy" id="35787"/>
    <lineage>
        <taxon>Bacteria</taxon>
        <taxon>Bacillati</taxon>
        <taxon>Bacillota</taxon>
        <taxon>Bacilli</taxon>
        <taxon>Lactobacillales</taxon>
        <taxon>Lactobacillaceae</taxon>
        <taxon>Limosilactobacillus</taxon>
    </lineage>
</organism>
<dbReference type="Proteomes" id="UP001335665">
    <property type="component" value="Unassembled WGS sequence"/>
</dbReference>
<protein>
    <submittedName>
        <fullName evidence="1">Uncharacterized protein</fullName>
    </submittedName>
</protein>
<gene>
    <name evidence="1" type="ORF">PS396_06660</name>
</gene>
<evidence type="ECO:0000313" key="1">
    <source>
        <dbReference type="EMBL" id="MEE6701474.1"/>
    </source>
</evidence>
<proteinExistence type="predicted"/>
<sequence length="64" mass="7349">MGLFSHEDTKTSEDELYKKALNELMESMERGSSDYATPGAILLHHDLQEQNKKLDKIIELLQSK</sequence>
<dbReference type="RefSeq" id="WP_331192088.1">
    <property type="nucleotide sequence ID" value="NZ_JAQSEO010000013.1"/>
</dbReference>